<keyword evidence="1" id="KW-0472">Membrane</keyword>
<feature type="transmembrane region" description="Helical" evidence="1">
    <location>
        <begin position="12"/>
        <end position="29"/>
    </location>
</feature>
<feature type="transmembrane region" description="Helical" evidence="1">
    <location>
        <begin position="53"/>
        <end position="77"/>
    </location>
</feature>
<evidence type="ECO:0000313" key="2">
    <source>
        <dbReference type="EMBL" id="MET4569614.1"/>
    </source>
</evidence>
<dbReference type="RefSeq" id="WP_354549313.1">
    <property type="nucleotide sequence ID" value="NZ_JBEPSD010000001.1"/>
</dbReference>
<accession>A0ABV2PX39</accession>
<feature type="transmembrane region" description="Helical" evidence="1">
    <location>
        <begin position="83"/>
        <end position="111"/>
    </location>
</feature>
<reference evidence="2 3" key="1">
    <citation type="submission" date="2024-06" db="EMBL/GenBank/DDBJ databases">
        <title>Sorghum-associated microbial communities from plants grown in Nebraska, USA.</title>
        <authorList>
            <person name="Schachtman D."/>
        </authorList>
    </citation>
    <scope>NUCLEOTIDE SEQUENCE [LARGE SCALE GENOMIC DNA]</scope>
    <source>
        <strain evidence="2 3">1757</strain>
    </source>
</reference>
<comment type="caution">
    <text evidence="2">The sequence shown here is derived from an EMBL/GenBank/DDBJ whole genome shotgun (WGS) entry which is preliminary data.</text>
</comment>
<organism evidence="2 3">
    <name type="scientific">Rhodanobacter soli</name>
    <dbReference type="NCBI Taxonomy" id="590609"/>
    <lineage>
        <taxon>Bacteria</taxon>
        <taxon>Pseudomonadati</taxon>
        <taxon>Pseudomonadota</taxon>
        <taxon>Gammaproteobacteria</taxon>
        <taxon>Lysobacterales</taxon>
        <taxon>Rhodanobacteraceae</taxon>
        <taxon>Rhodanobacter</taxon>
    </lineage>
</organism>
<proteinExistence type="predicted"/>
<evidence type="ECO:0000256" key="1">
    <source>
        <dbReference type="SAM" id="Phobius"/>
    </source>
</evidence>
<evidence type="ECO:0000313" key="3">
    <source>
        <dbReference type="Proteomes" id="UP001549251"/>
    </source>
</evidence>
<keyword evidence="1" id="KW-0812">Transmembrane</keyword>
<sequence length="138" mass="15547">MTSTTWQRAWPWLLLLLVALLAAYLRYGVIEPATMAQQCGGGHAPWWCRWRQWLVLGFLYDVYGIAALLATALALLWKRAWLAWLAAALGIIALQLYCFESGALAVLVGCLRLLRLQATRALPVDQHRHGQQQVHSQP</sequence>
<gene>
    <name evidence="2" type="ORF">ABIE04_001941</name>
</gene>
<protein>
    <submittedName>
        <fullName evidence="2">Uncharacterized protein</fullName>
    </submittedName>
</protein>
<name>A0ABV2PX39_9GAMM</name>
<keyword evidence="3" id="KW-1185">Reference proteome</keyword>
<dbReference type="EMBL" id="JBEPSD010000001">
    <property type="protein sequence ID" value="MET4569614.1"/>
    <property type="molecule type" value="Genomic_DNA"/>
</dbReference>
<dbReference type="Proteomes" id="UP001549251">
    <property type="component" value="Unassembled WGS sequence"/>
</dbReference>
<keyword evidence="1" id="KW-1133">Transmembrane helix</keyword>